<gene>
    <name evidence="5" type="ORF">DKM44_05080</name>
</gene>
<keyword evidence="6" id="KW-1185">Reference proteome</keyword>
<dbReference type="SUPFAM" id="SSF46785">
    <property type="entry name" value="Winged helix' DNA-binding domain"/>
    <property type="match status" value="1"/>
</dbReference>
<dbReference type="InterPro" id="IPR011711">
    <property type="entry name" value="GntR_C"/>
</dbReference>
<dbReference type="RefSeq" id="WP_109825967.1">
    <property type="nucleotide sequence ID" value="NZ_CP029494.1"/>
</dbReference>
<dbReference type="InterPro" id="IPR036390">
    <property type="entry name" value="WH_DNA-bd_sf"/>
</dbReference>
<reference evidence="5 6" key="1">
    <citation type="submission" date="2018-05" db="EMBL/GenBank/DDBJ databases">
        <title>Complete Genome Sequence of Deinococcus sp. strain 17bor-2.</title>
        <authorList>
            <person name="Srinivasan S."/>
        </authorList>
    </citation>
    <scope>NUCLEOTIDE SEQUENCE [LARGE SCALE GENOMIC DNA]</scope>
    <source>
        <strain evidence="5 6">17bor-2</strain>
    </source>
</reference>
<sequence length="252" mass="27869">MSRPPDAFQPVARRRSLGEDITAQLQRLIQDRTYPPGSTLPSQRELARMFGTSVSSVREAISVLVATGVLDARSGHGTVVCSITTSEPEFDGWLGVASDPAEFSELLEARRLLEEFTLHSAATRLTPAARRALDGVLEEMRSALGDPERYVEADMRLHMMLAAVAGNRVVSRLMRAIQYPLRFQLTLSVRQLYAEQRLSESLSDHEQMLEALYAGDAEHAVSFIDRMLSRADKLNSSKAAQVQAADQEEAQP</sequence>
<dbReference type="Gene3D" id="1.10.10.10">
    <property type="entry name" value="Winged helix-like DNA-binding domain superfamily/Winged helix DNA-binding domain"/>
    <property type="match status" value="1"/>
</dbReference>
<keyword evidence="3" id="KW-0804">Transcription</keyword>
<dbReference type="OrthoDB" id="9799482at2"/>
<dbReference type="PANTHER" id="PTHR43537">
    <property type="entry name" value="TRANSCRIPTIONAL REGULATOR, GNTR FAMILY"/>
    <property type="match status" value="1"/>
</dbReference>
<dbReference type="InterPro" id="IPR036388">
    <property type="entry name" value="WH-like_DNA-bd_sf"/>
</dbReference>
<keyword evidence="1" id="KW-0805">Transcription regulation</keyword>
<dbReference type="InterPro" id="IPR008920">
    <property type="entry name" value="TF_FadR/GntR_C"/>
</dbReference>
<feature type="domain" description="HTH gntR-type" evidence="4">
    <location>
        <begin position="15"/>
        <end position="83"/>
    </location>
</feature>
<dbReference type="PANTHER" id="PTHR43537:SF5">
    <property type="entry name" value="UXU OPERON TRANSCRIPTIONAL REGULATOR"/>
    <property type="match status" value="1"/>
</dbReference>
<dbReference type="KEGG" id="dez:DKM44_05080"/>
<evidence type="ECO:0000313" key="6">
    <source>
        <dbReference type="Proteomes" id="UP000245368"/>
    </source>
</evidence>
<keyword evidence="2" id="KW-0238">DNA-binding</keyword>
<evidence type="ECO:0000256" key="1">
    <source>
        <dbReference type="ARBA" id="ARBA00023015"/>
    </source>
</evidence>
<dbReference type="Proteomes" id="UP000245368">
    <property type="component" value="Chromosome"/>
</dbReference>
<dbReference type="Gene3D" id="1.20.120.530">
    <property type="entry name" value="GntR ligand-binding domain-like"/>
    <property type="match status" value="1"/>
</dbReference>
<protein>
    <submittedName>
        <fullName evidence="5">GntR family transcriptional regulator</fullName>
    </submittedName>
</protein>
<proteinExistence type="predicted"/>
<dbReference type="InterPro" id="IPR000524">
    <property type="entry name" value="Tscrpt_reg_HTH_GntR"/>
</dbReference>
<evidence type="ECO:0000259" key="4">
    <source>
        <dbReference type="PROSITE" id="PS50949"/>
    </source>
</evidence>
<accession>A0A2Z3JC04</accession>
<dbReference type="Pfam" id="PF07729">
    <property type="entry name" value="FCD"/>
    <property type="match status" value="1"/>
</dbReference>
<dbReference type="PRINTS" id="PR00035">
    <property type="entry name" value="HTHGNTR"/>
</dbReference>
<dbReference type="SMART" id="SM00345">
    <property type="entry name" value="HTH_GNTR"/>
    <property type="match status" value="1"/>
</dbReference>
<dbReference type="SUPFAM" id="SSF48008">
    <property type="entry name" value="GntR ligand-binding domain-like"/>
    <property type="match status" value="1"/>
</dbReference>
<dbReference type="CDD" id="cd07377">
    <property type="entry name" value="WHTH_GntR"/>
    <property type="match status" value="1"/>
</dbReference>
<evidence type="ECO:0000313" key="5">
    <source>
        <dbReference type="EMBL" id="AWN22683.1"/>
    </source>
</evidence>
<dbReference type="EMBL" id="CP029494">
    <property type="protein sequence ID" value="AWN22683.1"/>
    <property type="molecule type" value="Genomic_DNA"/>
</dbReference>
<dbReference type="GO" id="GO:0003677">
    <property type="term" value="F:DNA binding"/>
    <property type="evidence" value="ECO:0007669"/>
    <property type="project" value="UniProtKB-KW"/>
</dbReference>
<dbReference type="Pfam" id="PF00392">
    <property type="entry name" value="GntR"/>
    <property type="match status" value="1"/>
</dbReference>
<dbReference type="PROSITE" id="PS50949">
    <property type="entry name" value="HTH_GNTR"/>
    <property type="match status" value="1"/>
</dbReference>
<name>A0A2Z3JC04_9DEIO</name>
<dbReference type="AlphaFoldDB" id="A0A2Z3JC04"/>
<evidence type="ECO:0000256" key="2">
    <source>
        <dbReference type="ARBA" id="ARBA00023125"/>
    </source>
</evidence>
<organism evidence="5 6">
    <name type="scientific">Deinococcus irradiatisoli</name>
    <dbReference type="NCBI Taxonomy" id="2202254"/>
    <lineage>
        <taxon>Bacteria</taxon>
        <taxon>Thermotogati</taxon>
        <taxon>Deinococcota</taxon>
        <taxon>Deinococci</taxon>
        <taxon>Deinococcales</taxon>
        <taxon>Deinococcaceae</taxon>
        <taxon>Deinococcus</taxon>
    </lineage>
</organism>
<dbReference type="GO" id="GO:0003700">
    <property type="term" value="F:DNA-binding transcription factor activity"/>
    <property type="evidence" value="ECO:0007669"/>
    <property type="project" value="InterPro"/>
</dbReference>
<dbReference type="SMART" id="SM00895">
    <property type="entry name" value="FCD"/>
    <property type="match status" value="1"/>
</dbReference>
<evidence type="ECO:0000256" key="3">
    <source>
        <dbReference type="ARBA" id="ARBA00023163"/>
    </source>
</evidence>